<protein>
    <submittedName>
        <fullName evidence="1">Cytochrome P450</fullName>
    </submittedName>
</protein>
<dbReference type="EMBL" id="MU394315">
    <property type="protein sequence ID" value="KAI6086518.1"/>
    <property type="molecule type" value="Genomic_DNA"/>
</dbReference>
<reference evidence="1 2" key="1">
    <citation type="journal article" date="2022" name="New Phytol.">
        <title>Ecological generalism drives hyperdiversity of secondary metabolite gene clusters in xylarialean endophytes.</title>
        <authorList>
            <person name="Franco M.E.E."/>
            <person name="Wisecaver J.H."/>
            <person name="Arnold A.E."/>
            <person name="Ju Y.M."/>
            <person name="Slot J.C."/>
            <person name="Ahrendt S."/>
            <person name="Moore L.P."/>
            <person name="Eastman K.E."/>
            <person name="Scott K."/>
            <person name="Konkel Z."/>
            <person name="Mondo S.J."/>
            <person name="Kuo A."/>
            <person name="Hayes R.D."/>
            <person name="Haridas S."/>
            <person name="Andreopoulos B."/>
            <person name="Riley R."/>
            <person name="LaButti K."/>
            <person name="Pangilinan J."/>
            <person name="Lipzen A."/>
            <person name="Amirebrahimi M."/>
            <person name="Yan J."/>
            <person name="Adam C."/>
            <person name="Keymanesh K."/>
            <person name="Ng V."/>
            <person name="Louie K."/>
            <person name="Northen T."/>
            <person name="Drula E."/>
            <person name="Henrissat B."/>
            <person name="Hsieh H.M."/>
            <person name="Youens-Clark K."/>
            <person name="Lutzoni F."/>
            <person name="Miadlikowska J."/>
            <person name="Eastwood D.C."/>
            <person name="Hamelin R.C."/>
            <person name="Grigoriev I.V."/>
            <person name="U'Ren J.M."/>
        </authorList>
    </citation>
    <scope>NUCLEOTIDE SEQUENCE [LARGE SCALE GENOMIC DNA]</scope>
    <source>
        <strain evidence="1 2">ER1909</strain>
    </source>
</reference>
<accession>A0ACC0D1B6</accession>
<gene>
    <name evidence="1" type="ORF">F4821DRAFT_238421</name>
</gene>
<sequence>MFDISYNAVTLLVITAVVFIFIKHEESRRKANDFVSYIIHCYLIRRYPIKARSDGQPIPTCPYRWPNGQGDVGKFLEGEKNSENWGREYGRAYRIWSGMTPEVVVRDAKDVEAIFKDSDKHNKAFNNNAGWLMGELLGKCLGLINGIEYHKLRDTSKHLFTHKSASTYLARIEEITEHHFNVLSTKGGLQSGTIDPVADLRLLPFWIVADIIYGDGLSAELKSELESLTTLRESLWTRMIQGGATRYSWSQYLPTKTTRDLKEFKRRWAKFNEEAYEGCKSAKGQAAIVQMYEGIESGSVEREQVLHTIDEMLFANLDVTMGGISWNLLFLAARQDVQEQIRQEIRQTRDSPTTERTWDNYIQSSSTLLAASILESSRLKPLAAFTIPQSAPTDRVVGGFLVPAGTNFIVDTYALNISNPYWGPDGAAYRPSRFLNRKPAEMRYQFWRFGFGPRQCLGKYVVDLIIRVLIAHLVENYRLDLDDSTNWEKDPATWILHPNTKLRCEKITDSAADS</sequence>
<keyword evidence="2" id="KW-1185">Reference proteome</keyword>
<proteinExistence type="predicted"/>
<evidence type="ECO:0000313" key="1">
    <source>
        <dbReference type="EMBL" id="KAI6086518.1"/>
    </source>
</evidence>
<comment type="caution">
    <text evidence="1">The sequence shown here is derived from an EMBL/GenBank/DDBJ whole genome shotgun (WGS) entry which is preliminary data.</text>
</comment>
<evidence type="ECO:0000313" key="2">
    <source>
        <dbReference type="Proteomes" id="UP001497680"/>
    </source>
</evidence>
<dbReference type="Proteomes" id="UP001497680">
    <property type="component" value="Unassembled WGS sequence"/>
</dbReference>
<organism evidence="1 2">
    <name type="scientific">Hypoxylon rubiginosum</name>
    <dbReference type="NCBI Taxonomy" id="110542"/>
    <lineage>
        <taxon>Eukaryota</taxon>
        <taxon>Fungi</taxon>
        <taxon>Dikarya</taxon>
        <taxon>Ascomycota</taxon>
        <taxon>Pezizomycotina</taxon>
        <taxon>Sordariomycetes</taxon>
        <taxon>Xylariomycetidae</taxon>
        <taxon>Xylariales</taxon>
        <taxon>Hypoxylaceae</taxon>
        <taxon>Hypoxylon</taxon>
    </lineage>
</organism>
<name>A0ACC0D1B6_9PEZI</name>